<keyword evidence="3 6" id="KW-0067">ATP-binding</keyword>
<keyword evidence="1 6" id="KW-0963">Cytoplasm</keyword>
<dbReference type="PRINTS" id="PR01652">
    <property type="entry name" value="SHAPEPROTEIN"/>
</dbReference>
<dbReference type="RefSeq" id="WP_377945943.1">
    <property type="nucleotide sequence ID" value="NZ_JBHUCX010000099.1"/>
</dbReference>
<feature type="binding site" evidence="6">
    <location>
        <begin position="13"/>
        <end position="15"/>
    </location>
    <ligand>
        <name>ATP</name>
        <dbReference type="ChEBI" id="CHEBI:30616"/>
    </ligand>
</feature>
<gene>
    <name evidence="6" type="primary">mreB</name>
    <name evidence="7" type="ORF">ACFSB2_25345</name>
</gene>
<dbReference type="PANTHER" id="PTHR42749">
    <property type="entry name" value="CELL SHAPE-DETERMINING PROTEIN MREB"/>
    <property type="match status" value="1"/>
</dbReference>
<comment type="caution">
    <text evidence="7">The sequence shown here is derived from an EMBL/GenBank/DDBJ whole genome shotgun (WGS) entry which is preliminary data.</text>
</comment>
<evidence type="ECO:0000313" key="8">
    <source>
        <dbReference type="Proteomes" id="UP001597079"/>
    </source>
</evidence>
<evidence type="ECO:0000256" key="2">
    <source>
        <dbReference type="ARBA" id="ARBA00022741"/>
    </source>
</evidence>
<comment type="similarity">
    <text evidence="5 6">Belongs to the FtsA/MreB family.</text>
</comment>
<evidence type="ECO:0000256" key="5">
    <source>
        <dbReference type="ARBA" id="ARBA00023458"/>
    </source>
</evidence>
<dbReference type="SUPFAM" id="SSF53067">
    <property type="entry name" value="Actin-like ATPase domain"/>
    <property type="match status" value="2"/>
</dbReference>
<comment type="subunit">
    <text evidence="6">Forms polymers.</text>
</comment>
<feature type="binding site" evidence="6">
    <location>
        <begin position="162"/>
        <end position="164"/>
    </location>
    <ligand>
        <name>ATP</name>
        <dbReference type="ChEBI" id="CHEBI:30616"/>
    </ligand>
</feature>
<name>A0ABW4JP53_9BACL</name>
<keyword evidence="4 6" id="KW-0133">Cell shape</keyword>
<dbReference type="InterPro" id="IPR056546">
    <property type="entry name" value="MreB_MamK-like"/>
</dbReference>
<evidence type="ECO:0000256" key="3">
    <source>
        <dbReference type="ARBA" id="ARBA00022840"/>
    </source>
</evidence>
<dbReference type="PANTHER" id="PTHR42749:SF1">
    <property type="entry name" value="CELL SHAPE-DETERMINING PROTEIN MREB"/>
    <property type="match status" value="1"/>
</dbReference>
<dbReference type="Pfam" id="PF06723">
    <property type="entry name" value="MreB_Mbl"/>
    <property type="match status" value="1"/>
</dbReference>
<sequence>MKVKRSIGIDLGTANTVFFLKGKGIVLREKSVAATELGRGKDKRWNAFGVEAQRMIGRTPVGIRAVRPLEKGVIADFATTVMMLHHFIGQMRKSRARFEIKPHVAIAVPSVATAVERRAVEDVIIEAGAKSAVTVETILAAAIGAGLDVAEARGSLVVNIGAGTTEVGLICLGGIVTHRAIRVGGDDMDELIARFIKKEHNMKIGEATAEKTKLEVGRALPSTTLETIAIRGRDLKTGLPKSVEVTSNDISQAITPVIQQIISVIKSVLEQAPAELVGDVMDSGILLTGGVAPLPDLDTVIAQETGLPVTVAENPMDCVAMGVGQVLDSSSASFVSISYS</sequence>
<dbReference type="NCBIfam" id="NF010539">
    <property type="entry name" value="PRK13927.1"/>
    <property type="match status" value="1"/>
</dbReference>
<evidence type="ECO:0000256" key="1">
    <source>
        <dbReference type="ARBA" id="ARBA00022490"/>
    </source>
</evidence>
<dbReference type="CDD" id="cd10225">
    <property type="entry name" value="ASKHA_NBD_MreB-like"/>
    <property type="match status" value="1"/>
</dbReference>
<dbReference type="Gene3D" id="3.30.420.40">
    <property type="match status" value="2"/>
</dbReference>
<organism evidence="7 8">
    <name type="scientific">Alicyclobacillus fodiniaquatilis</name>
    <dbReference type="NCBI Taxonomy" id="1661150"/>
    <lineage>
        <taxon>Bacteria</taxon>
        <taxon>Bacillati</taxon>
        <taxon>Bacillota</taxon>
        <taxon>Bacilli</taxon>
        <taxon>Bacillales</taxon>
        <taxon>Alicyclobacillaceae</taxon>
        <taxon>Alicyclobacillus</taxon>
    </lineage>
</organism>
<comment type="function">
    <text evidence="6">Forms membrane-associated dynamic filaments that are essential for cell shape determination. Acts by regulating cell wall synthesis and cell elongation, and thus cell shape. A feedback loop between cell geometry and MreB localization may maintain elongated cell shape by targeting cell wall growth to regions of negative cell wall curvature.</text>
</comment>
<dbReference type="Proteomes" id="UP001597079">
    <property type="component" value="Unassembled WGS sequence"/>
</dbReference>
<dbReference type="EMBL" id="JBHUCX010000099">
    <property type="protein sequence ID" value="MFD1677997.1"/>
    <property type="molecule type" value="Genomic_DNA"/>
</dbReference>
<reference evidence="8" key="1">
    <citation type="journal article" date="2019" name="Int. J. Syst. Evol. Microbiol.">
        <title>The Global Catalogue of Microorganisms (GCM) 10K type strain sequencing project: providing services to taxonomists for standard genome sequencing and annotation.</title>
        <authorList>
            <consortium name="The Broad Institute Genomics Platform"/>
            <consortium name="The Broad Institute Genome Sequencing Center for Infectious Disease"/>
            <person name="Wu L."/>
            <person name="Ma J."/>
        </authorList>
    </citation>
    <scope>NUCLEOTIDE SEQUENCE [LARGE SCALE GENOMIC DNA]</scope>
    <source>
        <strain evidence="8">CGMCC 1.12286</strain>
    </source>
</reference>
<dbReference type="InterPro" id="IPR043129">
    <property type="entry name" value="ATPase_NBD"/>
</dbReference>
<accession>A0ABW4JP53</accession>
<keyword evidence="8" id="KW-1185">Reference proteome</keyword>
<keyword evidence="2 6" id="KW-0547">Nucleotide-binding</keyword>
<evidence type="ECO:0000313" key="7">
    <source>
        <dbReference type="EMBL" id="MFD1677997.1"/>
    </source>
</evidence>
<evidence type="ECO:0000256" key="4">
    <source>
        <dbReference type="ARBA" id="ARBA00022960"/>
    </source>
</evidence>
<dbReference type="HAMAP" id="MF_02207">
    <property type="entry name" value="MreB"/>
    <property type="match status" value="1"/>
</dbReference>
<dbReference type="InterPro" id="IPR004753">
    <property type="entry name" value="MreB"/>
</dbReference>
<evidence type="ECO:0000256" key="6">
    <source>
        <dbReference type="HAMAP-Rule" id="MF_02207"/>
    </source>
</evidence>
<comment type="caution">
    <text evidence="6">Lacks conserved residue(s) required for the propagation of feature annotation.</text>
</comment>
<proteinExistence type="inferred from homology"/>
<comment type="subcellular location">
    <subcellularLocation>
        <location evidence="6">Cytoplasm</location>
    </subcellularLocation>
    <text evidence="6">Membrane-associated.</text>
</comment>
<protein>
    <recommendedName>
        <fullName evidence="6">Cell shape-determining protein MreB</fullName>
    </recommendedName>
</protein>